<comment type="caution">
    <text evidence="1">The sequence shown here is derived from an EMBL/GenBank/DDBJ whole genome shotgun (WGS) entry which is preliminary data.</text>
</comment>
<evidence type="ECO:0000313" key="2">
    <source>
        <dbReference type="Proteomes" id="UP000247792"/>
    </source>
</evidence>
<evidence type="ECO:0000313" key="1">
    <source>
        <dbReference type="EMBL" id="PXX46867.1"/>
    </source>
</evidence>
<dbReference type="Proteomes" id="UP000247792">
    <property type="component" value="Unassembled WGS sequence"/>
</dbReference>
<gene>
    <name evidence="1" type="ORF">DFR42_101443</name>
</gene>
<sequence>MRKLLLERKPLQMLLELRQKLLLRQMLELVLEQLLELLLQMLELVLLRMLMLKRMLQELFSRRKQPESMPTGKRARVIFSCLYFQ</sequence>
<protein>
    <submittedName>
        <fullName evidence="1">Uncharacterized protein</fullName>
    </submittedName>
</protein>
<proteinExistence type="predicted"/>
<reference evidence="1 2" key="1">
    <citation type="submission" date="2018-05" db="EMBL/GenBank/DDBJ databases">
        <title>Genomic Encyclopedia of Type Strains, Phase IV (KMG-IV): sequencing the most valuable type-strain genomes for metagenomic binning, comparative biology and taxonomic classification.</title>
        <authorList>
            <person name="Goeker M."/>
        </authorList>
    </citation>
    <scope>NUCLEOTIDE SEQUENCE [LARGE SCALE GENOMIC DNA]</scope>
    <source>
        <strain evidence="1 2">DSM 19792</strain>
    </source>
</reference>
<accession>A0A318JEF2</accession>
<organism evidence="1 2">
    <name type="scientific">Undibacterium pigrum</name>
    <dbReference type="NCBI Taxonomy" id="401470"/>
    <lineage>
        <taxon>Bacteria</taxon>
        <taxon>Pseudomonadati</taxon>
        <taxon>Pseudomonadota</taxon>
        <taxon>Betaproteobacteria</taxon>
        <taxon>Burkholderiales</taxon>
        <taxon>Oxalobacteraceae</taxon>
        <taxon>Undibacterium</taxon>
    </lineage>
</organism>
<name>A0A318JEF2_9BURK</name>
<dbReference type="RefSeq" id="WP_170133391.1">
    <property type="nucleotide sequence ID" value="NZ_QJKB01000001.1"/>
</dbReference>
<dbReference type="EMBL" id="QJKB01000001">
    <property type="protein sequence ID" value="PXX46867.1"/>
    <property type="molecule type" value="Genomic_DNA"/>
</dbReference>
<dbReference type="AlphaFoldDB" id="A0A318JEF2"/>
<keyword evidence="2" id="KW-1185">Reference proteome</keyword>